<name>A0A928DNN4_9BACT</name>
<feature type="transmembrane region" description="Helical" evidence="6">
    <location>
        <begin position="255"/>
        <end position="279"/>
    </location>
</feature>
<dbReference type="PANTHER" id="PTHR43427:SF12">
    <property type="entry name" value="CHLORIDE TRANSPORTER"/>
    <property type="match status" value="1"/>
</dbReference>
<protein>
    <submittedName>
        <fullName evidence="7">Voltage-gated chloride channel</fullName>
    </submittedName>
</protein>
<dbReference type="SUPFAM" id="SSF81340">
    <property type="entry name" value="Clc chloride channel"/>
    <property type="match status" value="1"/>
</dbReference>
<feature type="transmembrane region" description="Helical" evidence="6">
    <location>
        <begin position="299"/>
        <end position="324"/>
    </location>
</feature>
<dbReference type="GO" id="GO:0015108">
    <property type="term" value="F:chloride transmembrane transporter activity"/>
    <property type="evidence" value="ECO:0007669"/>
    <property type="project" value="InterPro"/>
</dbReference>
<dbReference type="InterPro" id="IPR001807">
    <property type="entry name" value="ClC"/>
</dbReference>
<dbReference type="InterPro" id="IPR014743">
    <property type="entry name" value="Cl-channel_core"/>
</dbReference>
<evidence type="ECO:0000313" key="7">
    <source>
        <dbReference type="EMBL" id="MBE6420645.1"/>
    </source>
</evidence>
<evidence type="ECO:0000256" key="6">
    <source>
        <dbReference type="SAM" id="Phobius"/>
    </source>
</evidence>
<feature type="transmembrane region" description="Helical" evidence="6">
    <location>
        <begin position="47"/>
        <end position="65"/>
    </location>
</feature>
<feature type="transmembrane region" description="Helical" evidence="6">
    <location>
        <begin position="86"/>
        <end position="107"/>
    </location>
</feature>
<feature type="region of interest" description="Disordered" evidence="5">
    <location>
        <begin position="405"/>
        <end position="428"/>
    </location>
</feature>
<evidence type="ECO:0000256" key="2">
    <source>
        <dbReference type="ARBA" id="ARBA00022692"/>
    </source>
</evidence>
<dbReference type="AlphaFoldDB" id="A0A928DNN4"/>
<proteinExistence type="predicted"/>
<reference evidence="7" key="1">
    <citation type="submission" date="2019-04" db="EMBL/GenBank/DDBJ databases">
        <title>Evolution of Biomass-Degrading Anaerobic Consortia Revealed by Metagenomics.</title>
        <authorList>
            <person name="Peng X."/>
        </authorList>
    </citation>
    <scope>NUCLEOTIDE SEQUENCE</scope>
    <source>
        <strain evidence="7">SIG66</strain>
    </source>
</reference>
<dbReference type="PRINTS" id="PR00762">
    <property type="entry name" value="CLCHANNEL"/>
</dbReference>
<evidence type="ECO:0000313" key="8">
    <source>
        <dbReference type="Proteomes" id="UP000725649"/>
    </source>
</evidence>
<dbReference type="InterPro" id="IPR050368">
    <property type="entry name" value="ClC-type_chloride_channel"/>
</dbReference>
<comment type="subcellular location">
    <subcellularLocation>
        <location evidence="1">Membrane</location>
        <topology evidence="1">Multi-pass membrane protein</topology>
    </subcellularLocation>
</comment>
<feature type="transmembrane region" description="Helical" evidence="6">
    <location>
        <begin position="142"/>
        <end position="167"/>
    </location>
</feature>
<keyword evidence="3 6" id="KW-1133">Transmembrane helix</keyword>
<dbReference type="Gene3D" id="1.10.3080.10">
    <property type="entry name" value="Clc chloride channel"/>
    <property type="match status" value="1"/>
</dbReference>
<feature type="transmembrane region" description="Helical" evidence="6">
    <location>
        <begin position="179"/>
        <end position="204"/>
    </location>
</feature>
<dbReference type="GO" id="GO:0016020">
    <property type="term" value="C:membrane"/>
    <property type="evidence" value="ECO:0007669"/>
    <property type="project" value="UniProtKB-SubCell"/>
</dbReference>
<comment type="caution">
    <text evidence="7">The sequence shown here is derived from an EMBL/GenBank/DDBJ whole genome shotgun (WGS) entry which is preliminary data.</text>
</comment>
<dbReference type="Proteomes" id="UP000725649">
    <property type="component" value="Unassembled WGS sequence"/>
</dbReference>
<dbReference type="Pfam" id="PF00654">
    <property type="entry name" value="Voltage_CLC"/>
    <property type="match status" value="1"/>
</dbReference>
<evidence type="ECO:0000256" key="3">
    <source>
        <dbReference type="ARBA" id="ARBA00022989"/>
    </source>
</evidence>
<keyword evidence="4 6" id="KW-0472">Membrane</keyword>
<evidence type="ECO:0000256" key="4">
    <source>
        <dbReference type="ARBA" id="ARBA00023136"/>
    </source>
</evidence>
<sequence>MLNEQKNNVVSIVKWFFLATAIGCVVGVLDAAFLKMLDNSIALRNEIPLFYLCLPFALYIVALLSRKVAKKDKDFSTDAVIDKINTYNPISLVSIAKGFVLSIVTMVTGGSAGKEAPCADVGAGVASFISRVFKMSLEDQRKMMICGVSAGFAGVFGVPISGAMFGLEVLWVGHIFYEVMFPALVAGITAFQVTSFLGVDYIYHPLHFVPVFSEKFFLKMIVAGMFFGLVSILFIEIMKFTRVLFRYIALRTRMFWACFIGGLVLVCIGYFISPAYLGLGMPGIEGALSGNPLDSPFGFLYKIITTSVTFAAGGIGGVVTPIFFVGAQAGAMLADFIHVDPATLAALGLVAVLAGTANTPLAASIMAIELFGPAIAPYATVACVISFLITGQQSIYQSQRITWDSGKTPDEHPAVPRVYGRRATDKPAKTHVRKNLLKKAFKEMTHHLIPNPKGFDEKK</sequence>
<accession>A0A928DNN4</accession>
<feature type="transmembrane region" description="Helical" evidence="6">
    <location>
        <begin position="361"/>
        <end position="390"/>
    </location>
</feature>
<keyword evidence="2 6" id="KW-0812">Transmembrane</keyword>
<dbReference type="EMBL" id="SUVG01000001">
    <property type="protein sequence ID" value="MBE6420645.1"/>
    <property type="molecule type" value="Genomic_DNA"/>
</dbReference>
<dbReference type="PANTHER" id="PTHR43427">
    <property type="entry name" value="CHLORIDE CHANNEL PROTEIN CLC-E"/>
    <property type="match status" value="1"/>
</dbReference>
<feature type="transmembrane region" description="Helical" evidence="6">
    <location>
        <begin position="216"/>
        <end position="235"/>
    </location>
</feature>
<evidence type="ECO:0000256" key="5">
    <source>
        <dbReference type="SAM" id="MobiDB-lite"/>
    </source>
</evidence>
<feature type="transmembrane region" description="Helical" evidence="6">
    <location>
        <begin position="12"/>
        <end position="35"/>
    </location>
</feature>
<organism evidence="7 8">
    <name type="scientific">Candidatus Avelusimicrobium gallicola</name>
    <dbReference type="NCBI Taxonomy" id="2562704"/>
    <lineage>
        <taxon>Bacteria</taxon>
        <taxon>Pseudomonadati</taxon>
        <taxon>Elusimicrobiota</taxon>
        <taxon>Elusimicrobia</taxon>
        <taxon>Elusimicrobiales</taxon>
        <taxon>Elusimicrobiaceae</taxon>
        <taxon>Candidatus Avelusimicrobium</taxon>
    </lineage>
</organism>
<gene>
    <name evidence="7" type="ORF">E7027_00630</name>
</gene>
<evidence type="ECO:0000256" key="1">
    <source>
        <dbReference type="ARBA" id="ARBA00004141"/>
    </source>
</evidence>